<dbReference type="InterPro" id="IPR045851">
    <property type="entry name" value="AMP-bd_C_sf"/>
</dbReference>
<evidence type="ECO:0000313" key="8">
    <source>
        <dbReference type="Proteomes" id="UP000247498"/>
    </source>
</evidence>
<dbReference type="GO" id="GO:0016874">
    <property type="term" value="F:ligase activity"/>
    <property type="evidence" value="ECO:0007669"/>
    <property type="project" value="UniProtKB-KW"/>
</dbReference>
<proteinExistence type="inferred from homology"/>
<dbReference type="Pfam" id="PF13193">
    <property type="entry name" value="AMP-binding_C"/>
    <property type="match status" value="1"/>
</dbReference>
<keyword evidence="4" id="KW-0443">Lipid metabolism</keyword>
<accession>A0A2V0NQU6</accession>
<dbReference type="PROSITE" id="PS00455">
    <property type="entry name" value="AMP_BINDING"/>
    <property type="match status" value="1"/>
</dbReference>
<gene>
    <name evidence="7" type="ORF">Rsub_01491</name>
</gene>
<dbReference type="SUPFAM" id="SSF56801">
    <property type="entry name" value="Acetyl-CoA synthetase-like"/>
    <property type="match status" value="1"/>
</dbReference>
<dbReference type="InterPro" id="IPR000873">
    <property type="entry name" value="AMP-dep_synth/lig_dom"/>
</dbReference>
<comment type="caution">
    <text evidence="7">The sequence shown here is derived from an EMBL/GenBank/DDBJ whole genome shotgun (WGS) entry which is preliminary data.</text>
</comment>
<evidence type="ECO:0000256" key="2">
    <source>
        <dbReference type="ARBA" id="ARBA00022598"/>
    </source>
</evidence>
<dbReference type="InterPro" id="IPR020845">
    <property type="entry name" value="AMP-binding_CS"/>
</dbReference>
<evidence type="ECO:0000256" key="3">
    <source>
        <dbReference type="ARBA" id="ARBA00022832"/>
    </source>
</evidence>
<protein>
    <submittedName>
        <fullName evidence="7">Long-chain fatty acid-ligase</fullName>
    </submittedName>
</protein>
<organism evidence="7 8">
    <name type="scientific">Raphidocelis subcapitata</name>
    <dbReference type="NCBI Taxonomy" id="307507"/>
    <lineage>
        <taxon>Eukaryota</taxon>
        <taxon>Viridiplantae</taxon>
        <taxon>Chlorophyta</taxon>
        <taxon>core chlorophytes</taxon>
        <taxon>Chlorophyceae</taxon>
        <taxon>CS clade</taxon>
        <taxon>Sphaeropleales</taxon>
        <taxon>Selenastraceae</taxon>
        <taxon>Raphidocelis</taxon>
    </lineage>
</organism>
<dbReference type="OrthoDB" id="10253115at2759"/>
<keyword evidence="8" id="KW-1185">Reference proteome</keyword>
<dbReference type="Gene3D" id="3.30.300.30">
    <property type="match status" value="1"/>
</dbReference>
<reference evidence="7 8" key="1">
    <citation type="journal article" date="2018" name="Sci. Rep.">
        <title>Raphidocelis subcapitata (=Pseudokirchneriella subcapitata) provides an insight into genome evolution and environmental adaptations in the Sphaeropleales.</title>
        <authorList>
            <person name="Suzuki S."/>
            <person name="Yamaguchi H."/>
            <person name="Nakajima N."/>
            <person name="Kawachi M."/>
        </authorList>
    </citation>
    <scope>NUCLEOTIDE SEQUENCE [LARGE SCALE GENOMIC DNA]</scope>
    <source>
        <strain evidence="7 8">NIES-35</strain>
    </source>
</reference>
<evidence type="ECO:0000256" key="1">
    <source>
        <dbReference type="ARBA" id="ARBA00006432"/>
    </source>
</evidence>
<evidence type="ECO:0000259" key="5">
    <source>
        <dbReference type="Pfam" id="PF00501"/>
    </source>
</evidence>
<dbReference type="NCBIfam" id="NF004837">
    <property type="entry name" value="PRK06187.1"/>
    <property type="match status" value="1"/>
</dbReference>
<dbReference type="EMBL" id="BDRX01000007">
    <property type="protein sequence ID" value="GBF88992.1"/>
    <property type="molecule type" value="Genomic_DNA"/>
</dbReference>
<dbReference type="InterPro" id="IPR025110">
    <property type="entry name" value="AMP-bd_C"/>
</dbReference>
<evidence type="ECO:0000256" key="4">
    <source>
        <dbReference type="ARBA" id="ARBA00023098"/>
    </source>
</evidence>
<dbReference type="FunCoup" id="A0A2V0NQU6">
    <property type="interactions" value="1188"/>
</dbReference>
<name>A0A2V0NQU6_9CHLO</name>
<dbReference type="STRING" id="307507.A0A2V0NQU6"/>
<sequence>MAAAAGGAPGTMQRWPLVVTDLIEYAARWHGEQEVVSKNVEGATVITTYRDMRDRARLCALALTELGVGMGDVVATLAWNTARHMEAWYGIMGLGAVCHTLNPRLAARDIGWIADHAGDAWIMADAPFLPLLEQIVPMCPKLKGVILLTDRQHMPRGAALPRQLPILCYEQLLDAQVDRLPGFRWPQVEEDAPCGLCYTSGTTGNPKGVMYTHRSNMLHALVAALPDALALGSGSTMLMVVPQFHANSWGIAFSAPMVGARLVLPGPHLDGENVYHMIEAHGVTISAGVPTVWANLLAHVEAHGLRFSRLRTIVIGGAAAPPTQIAAFEDRGITVRHMWGMTEISPLGSLGTAKHCQLELGEGELRDLKTSQGRPHVFCDMRIVDDAGGELPHDGKAMGHLQVRGPIVVDRYHRAPAPAADAGGQWFDTGDVASIDPLGFMRITDRSKDVIKSGGEWLSSIALENAALGHPQVQEAAVVGVPDPKWGERPLLVVVPKPKPGAPSPGDAASPGDGRLRADVLAFMGAHPDVAKFAVPDDVLFVEAIPYGATGKISKVALRQMVAQLRGQPQPQLARSKL</sequence>
<keyword evidence="3" id="KW-0276">Fatty acid metabolism</keyword>
<evidence type="ECO:0000313" key="7">
    <source>
        <dbReference type="EMBL" id="GBF88992.1"/>
    </source>
</evidence>
<dbReference type="PANTHER" id="PTHR43859">
    <property type="entry name" value="ACYL-ACTIVATING ENZYME"/>
    <property type="match status" value="1"/>
</dbReference>
<feature type="domain" description="AMP-dependent synthetase/ligase" evidence="5">
    <location>
        <begin position="31"/>
        <end position="412"/>
    </location>
</feature>
<dbReference type="AlphaFoldDB" id="A0A2V0NQU6"/>
<dbReference type="Gene3D" id="3.40.50.12780">
    <property type="entry name" value="N-terminal domain of ligase-like"/>
    <property type="match status" value="1"/>
</dbReference>
<dbReference type="Proteomes" id="UP000247498">
    <property type="component" value="Unassembled WGS sequence"/>
</dbReference>
<keyword evidence="2 7" id="KW-0436">Ligase</keyword>
<evidence type="ECO:0000259" key="6">
    <source>
        <dbReference type="Pfam" id="PF13193"/>
    </source>
</evidence>
<dbReference type="Pfam" id="PF00501">
    <property type="entry name" value="AMP-binding"/>
    <property type="match status" value="1"/>
</dbReference>
<comment type="similarity">
    <text evidence="1">Belongs to the ATP-dependent AMP-binding enzyme family.</text>
</comment>
<dbReference type="InParanoid" id="A0A2V0NQU6"/>
<dbReference type="PANTHER" id="PTHR43859:SF4">
    <property type="entry name" value="BUTANOATE--COA LIGASE AAE1-RELATED"/>
    <property type="match status" value="1"/>
</dbReference>
<feature type="domain" description="AMP-binding enzyme C-terminal" evidence="6">
    <location>
        <begin position="463"/>
        <end position="552"/>
    </location>
</feature>
<dbReference type="CDD" id="cd12119">
    <property type="entry name" value="ttLC_FACS_AlkK_like"/>
    <property type="match status" value="1"/>
</dbReference>
<dbReference type="GO" id="GO:0006631">
    <property type="term" value="P:fatty acid metabolic process"/>
    <property type="evidence" value="ECO:0007669"/>
    <property type="project" value="UniProtKB-KW"/>
</dbReference>
<dbReference type="InterPro" id="IPR042099">
    <property type="entry name" value="ANL_N_sf"/>
</dbReference>